<evidence type="ECO:0000313" key="3">
    <source>
        <dbReference type="Proteomes" id="UP000275267"/>
    </source>
</evidence>
<dbReference type="EMBL" id="PQIB02000004">
    <property type="protein sequence ID" value="RLN21865.1"/>
    <property type="molecule type" value="Genomic_DNA"/>
</dbReference>
<proteinExistence type="predicted"/>
<feature type="region of interest" description="Disordered" evidence="1">
    <location>
        <begin position="35"/>
        <end position="56"/>
    </location>
</feature>
<dbReference type="Proteomes" id="UP000275267">
    <property type="component" value="Unassembled WGS sequence"/>
</dbReference>
<sequence length="56" mass="6172">MADLIGQVAHLAMADLIGEVAPLAVARHTLPRRQKRTSFGRIGPVTAPRRTLHEQF</sequence>
<evidence type="ECO:0000313" key="2">
    <source>
        <dbReference type="EMBL" id="RLN21865.1"/>
    </source>
</evidence>
<protein>
    <submittedName>
        <fullName evidence="2">Uncharacterized protein</fullName>
    </submittedName>
</protein>
<evidence type="ECO:0000256" key="1">
    <source>
        <dbReference type="SAM" id="MobiDB-lite"/>
    </source>
</evidence>
<keyword evidence="3" id="KW-1185">Reference proteome</keyword>
<accession>A0A3L6SI94</accession>
<organism evidence="2 3">
    <name type="scientific">Panicum miliaceum</name>
    <name type="common">Proso millet</name>
    <name type="synonym">Broomcorn millet</name>
    <dbReference type="NCBI Taxonomy" id="4540"/>
    <lineage>
        <taxon>Eukaryota</taxon>
        <taxon>Viridiplantae</taxon>
        <taxon>Streptophyta</taxon>
        <taxon>Embryophyta</taxon>
        <taxon>Tracheophyta</taxon>
        <taxon>Spermatophyta</taxon>
        <taxon>Magnoliopsida</taxon>
        <taxon>Liliopsida</taxon>
        <taxon>Poales</taxon>
        <taxon>Poaceae</taxon>
        <taxon>PACMAD clade</taxon>
        <taxon>Panicoideae</taxon>
        <taxon>Panicodae</taxon>
        <taxon>Paniceae</taxon>
        <taxon>Panicinae</taxon>
        <taxon>Panicum</taxon>
        <taxon>Panicum sect. Panicum</taxon>
    </lineage>
</organism>
<dbReference type="AlphaFoldDB" id="A0A3L6SI94"/>
<reference evidence="3" key="1">
    <citation type="journal article" date="2019" name="Nat. Commun.">
        <title>The genome of broomcorn millet.</title>
        <authorList>
            <person name="Zou C."/>
            <person name="Miki D."/>
            <person name="Li D."/>
            <person name="Tang Q."/>
            <person name="Xiao L."/>
            <person name="Rajput S."/>
            <person name="Deng P."/>
            <person name="Jia W."/>
            <person name="Huang R."/>
            <person name="Zhang M."/>
            <person name="Sun Y."/>
            <person name="Hu J."/>
            <person name="Fu X."/>
            <person name="Schnable P.S."/>
            <person name="Li F."/>
            <person name="Zhang H."/>
            <person name="Feng B."/>
            <person name="Zhu X."/>
            <person name="Liu R."/>
            <person name="Schnable J.C."/>
            <person name="Zhu J.-K."/>
            <person name="Zhang H."/>
        </authorList>
    </citation>
    <scope>NUCLEOTIDE SEQUENCE [LARGE SCALE GENOMIC DNA]</scope>
</reference>
<comment type="caution">
    <text evidence="2">The sequence shown here is derived from an EMBL/GenBank/DDBJ whole genome shotgun (WGS) entry which is preliminary data.</text>
</comment>
<name>A0A3L6SI94_PANMI</name>
<gene>
    <name evidence="2" type="ORF">C2845_PM07G32370</name>
</gene>